<keyword evidence="5 11" id="KW-0479">Metal-binding</keyword>
<comment type="similarity">
    <text evidence="2 12">Belongs to the cytochrome P450 family.</text>
</comment>
<keyword evidence="9 12" id="KW-0503">Monooxygenase</keyword>
<keyword evidence="7 12" id="KW-0560">Oxidoreductase</keyword>
<dbReference type="InterPro" id="IPR036396">
    <property type="entry name" value="Cyt_P450_sf"/>
</dbReference>
<dbReference type="GO" id="GO:0016712">
    <property type="term" value="F:oxidoreductase activity, acting on paired donors, with incorporation or reduction of molecular oxygen, reduced flavin or flavoprotein as one donor, and incorporation of one atom of oxygen"/>
    <property type="evidence" value="ECO:0007669"/>
    <property type="project" value="UniProtKB-EC"/>
</dbReference>
<evidence type="ECO:0000256" key="1">
    <source>
        <dbReference type="ARBA" id="ARBA00004167"/>
    </source>
</evidence>
<dbReference type="GO" id="GO:0016114">
    <property type="term" value="P:terpenoid biosynthetic process"/>
    <property type="evidence" value="ECO:0007669"/>
    <property type="project" value="UniProtKB-ARBA"/>
</dbReference>
<evidence type="ECO:0000313" key="14">
    <source>
        <dbReference type="EMBL" id="KAL1560583.1"/>
    </source>
</evidence>
<evidence type="ECO:0000256" key="7">
    <source>
        <dbReference type="ARBA" id="ARBA00023002"/>
    </source>
</evidence>
<dbReference type="PRINTS" id="PR00385">
    <property type="entry name" value="P450"/>
</dbReference>
<dbReference type="InterPro" id="IPR017972">
    <property type="entry name" value="Cyt_P450_CS"/>
</dbReference>
<evidence type="ECO:0000256" key="2">
    <source>
        <dbReference type="ARBA" id="ARBA00010617"/>
    </source>
</evidence>
<dbReference type="PROSITE" id="PS00086">
    <property type="entry name" value="CYTOCHROME_P450"/>
    <property type="match status" value="1"/>
</dbReference>
<dbReference type="GO" id="GO:0009820">
    <property type="term" value="P:alkaloid metabolic process"/>
    <property type="evidence" value="ECO:0007669"/>
    <property type="project" value="UniProtKB-ARBA"/>
</dbReference>
<dbReference type="PANTHER" id="PTHR24282:SF255">
    <property type="entry name" value="CYTOCHROME P450 72A11-RELATED"/>
    <property type="match status" value="1"/>
</dbReference>
<dbReference type="EC" id="1.14.14.1" evidence="14"/>
<dbReference type="GO" id="GO:0009753">
    <property type="term" value="P:response to jasmonic acid"/>
    <property type="evidence" value="ECO:0007669"/>
    <property type="project" value="UniProtKB-ARBA"/>
</dbReference>
<evidence type="ECO:0000256" key="6">
    <source>
        <dbReference type="ARBA" id="ARBA00022989"/>
    </source>
</evidence>
<dbReference type="InterPro" id="IPR002401">
    <property type="entry name" value="Cyt_P450_E_grp-I"/>
</dbReference>
<evidence type="ECO:0000256" key="4">
    <source>
        <dbReference type="ARBA" id="ARBA00022692"/>
    </source>
</evidence>
<keyword evidence="15" id="KW-1185">Reference proteome</keyword>
<comment type="caution">
    <text evidence="14">The sequence shown here is derived from an EMBL/GenBank/DDBJ whole genome shotgun (WGS) entry which is preliminary data.</text>
</comment>
<dbReference type="PRINTS" id="PR00463">
    <property type="entry name" value="EP450I"/>
</dbReference>
<evidence type="ECO:0000256" key="5">
    <source>
        <dbReference type="ARBA" id="ARBA00022723"/>
    </source>
</evidence>
<evidence type="ECO:0000256" key="3">
    <source>
        <dbReference type="ARBA" id="ARBA00022617"/>
    </source>
</evidence>
<evidence type="ECO:0000313" key="15">
    <source>
        <dbReference type="Proteomes" id="UP001567538"/>
    </source>
</evidence>
<evidence type="ECO:0000256" key="9">
    <source>
        <dbReference type="ARBA" id="ARBA00023033"/>
    </source>
</evidence>
<dbReference type="PANTHER" id="PTHR24282">
    <property type="entry name" value="CYTOCHROME P450 FAMILY MEMBER"/>
    <property type="match status" value="1"/>
</dbReference>
<gene>
    <name evidence="14" type="ORF">AAHA92_10776</name>
</gene>
<evidence type="ECO:0000256" key="12">
    <source>
        <dbReference type="RuleBase" id="RU000461"/>
    </source>
</evidence>
<organism evidence="14 15">
    <name type="scientific">Salvia divinorum</name>
    <name type="common">Maria pastora</name>
    <name type="synonym">Diviner's sage</name>
    <dbReference type="NCBI Taxonomy" id="28513"/>
    <lineage>
        <taxon>Eukaryota</taxon>
        <taxon>Viridiplantae</taxon>
        <taxon>Streptophyta</taxon>
        <taxon>Embryophyta</taxon>
        <taxon>Tracheophyta</taxon>
        <taxon>Spermatophyta</taxon>
        <taxon>Magnoliopsida</taxon>
        <taxon>eudicotyledons</taxon>
        <taxon>Gunneridae</taxon>
        <taxon>Pentapetalae</taxon>
        <taxon>asterids</taxon>
        <taxon>lamiids</taxon>
        <taxon>Lamiales</taxon>
        <taxon>Lamiaceae</taxon>
        <taxon>Nepetoideae</taxon>
        <taxon>Mentheae</taxon>
        <taxon>Salviinae</taxon>
        <taxon>Salvia</taxon>
        <taxon>Salvia subgen. Calosphace</taxon>
    </lineage>
</organism>
<keyword evidence="8 11" id="KW-0408">Iron</keyword>
<keyword evidence="6 13" id="KW-1133">Transmembrane helix</keyword>
<dbReference type="GO" id="GO:0046872">
    <property type="term" value="F:metal ion binding"/>
    <property type="evidence" value="ECO:0007669"/>
    <property type="project" value="UniProtKB-KW"/>
</dbReference>
<keyword evidence="3 11" id="KW-0349">Heme</keyword>
<dbReference type="Proteomes" id="UP001567538">
    <property type="component" value="Unassembled WGS sequence"/>
</dbReference>
<dbReference type="FunFam" id="1.10.630.10:FF:000029">
    <property type="entry name" value="Cytochrome P450 734A1"/>
    <property type="match status" value="1"/>
</dbReference>
<evidence type="ECO:0000256" key="13">
    <source>
        <dbReference type="SAM" id="Phobius"/>
    </source>
</evidence>
<keyword evidence="10 13" id="KW-0472">Membrane</keyword>
<keyword evidence="4 13" id="KW-0812">Transmembrane</keyword>
<comment type="cofactor">
    <cofactor evidence="11">
        <name>heme</name>
        <dbReference type="ChEBI" id="CHEBI:30413"/>
    </cofactor>
</comment>
<name>A0ABD1HYC6_SALDI</name>
<evidence type="ECO:0000256" key="10">
    <source>
        <dbReference type="ARBA" id="ARBA00023136"/>
    </source>
</evidence>
<dbReference type="Gene3D" id="1.10.630.10">
    <property type="entry name" value="Cytochrome P450"/>
    <property type="match status" value="1"/>
</dbReference>
<comment type="subcellular location">
    <subcellularLocation>
        <location evidence="1">Membrane</location>
        <topology evidence="1">Single-pass membrane protein</topology>
    </subcellularLocation>
</comment>
<dbReference type="AlphaFoldDB" id="A0ABD1HYC6"/>
<dbReference type="InterPro" id="IPR050665">
    <property type="entry name" value="Cytochrome_P450_Monooxygen"/>
</dbReference>
<dbReference type="EMBL" id="JBEAFC010000004">
    <property type="protein sequence ID" value="KAL1560583.1"/>
    <property type="molecule type" value="Genomic_DNA"/>
</dbReference>
<protein>
    <submittedName>
        <fullName evidence="14">Unspecific monooxygenase</fullName>
        <ecNumber evidence="14">1.14.14.1</ecNumber>
    </submittedName>
</protein>
<dbReference type="GO" id="GO:0016020">
    <property type="term" value="C:membrane"/>
    <property type="evidence" value="ECO:0007669"/>
    <property type="project" value="UniProtKB-SubCell"/>
</dbReference>
<sequence>MDFFICLQTLSAIVVFIYVSKILNWVWFRPRNLEKRLRQQGFTGNSYRILFGDMKDMRLMSKEATSKPISFSHDFSHRIIPIFHYALKKYGENCFVWFGPSPAIVVMNTEIVREILSKSNVFHKLPSRPFVRLMSKGLVTLEADRWAKHRRLINPAFHVHKLEHMVPLFYLSCDDMLSKWDEIVGNEGSFEVDVWPHLQTLTSDVISRTAFGSSYLEGRKIFELQQELAQHIALANRSVYIPGYRFLPTKMNQRVKEIMKEVKSSLLDIISRRMKAMEAGEASKEDLLGLLLESNSKEIKQHGNKHGMSMDEVIEECKLFYFAGHETTASLLVWTMVLLSKHTDWQTRARDEVLQVFNNGESGYQQLNNLKIVGMILHEVLRLYPPAVMLLRRTITEVRLGNVSVPEGVQLMLPLILLHHDPKIWGDDAKEFNPERFRDGVPKVAQGTGRLSYFPFSWGPRICIAQNFAMLEAKIAVAMILKHYSFELSPSYSHAPHRVVTVQPQHGAHLILNKL</sequence>
<accession>A0ABD1HYC6</accession>
<feature type="transmembrane region" description="Helical" evidence="13">
    <location>
        <begin position="6"/>
        <end position="28"/>
    </location>
</feature>
<evidence type="ECO:0000256" key="8">
    <source>
        <dbReference type="ARBA" id="ARBA00023004"/>
    </source>
</evidence>
<dbReference type="Pfam" id="PF00067">
    <property type="entry name" value="p450"/>
    <property type="match status" value="1"/>
</dbReference>
<feature type="binding site" description="axial binding residue" evidence="11">
    <location>
        <position position="463"/>
    </location>
    <ligand>
        <name>heme</name>
        <dbReference type="ChEBI" id="CHEBI:30413"/>
    </ligand>
    <ligandPart>
        <name>Fe</name>
        <dbReference type="ChEBI" id="CHEBI:18248"/>
    </ligandPart>
</feature>
<evidence type="ECO:0000256" key="11">
    <source>
        <dbReference type="PIRSR" id="PIRSR602401-1"/>
    </source>
</evidence>
<proteinExistence type="inferred from homology"/>
<dbReference type="InterPro" id="IPR001128">
    <property type="entry name" value="Cyt_P450"/>
</dbReference>
<reference evidence="14 15" key="1">
    <citation type="submission" date="2024-06" db="EMBL/GenBank/DDBJ databases">
        <title>A chromosome level genome sequence of Diviner's sage (Salvia divinorum).</title>
        <authorList>
            <person name="Ford S.A."/>
            <person name="Ro D.-K."/>
            <person name="Ness R.W."/>
            <person name="Phillips M.A."/>
        </authorList>
    </citation>
    <scope>NUCLEOTIDE SEQUENCE [LARGE SCALE GENOMIC DNA]</scope>
    <source>
        <strain evidence="14">SAF-2024a</strain>
        <tissue evidence="14">Leaf</tissue>
    </source>
</reference>
<dbReference type="SUPFAM" id="SSF48264">
    <property type="entry name" value="Cytochrome P450"/>
    <property type="match status" value="1"/>
</dbReference>